<proteinExistence type="predicted"/>
<keyword evidence="2" id="KW-0804">Transcription</keyword>
<dbReference type="InterPro" id="IPR006793">
    <property type="entry name" value="FaeA"/>
</dbReference>
<dbReference type="InterPro" id="IPR036388">
    <property type="entry name" value="WH-like_DNA-bd_sf"/>
</dbReference>
<dbReference type="Gene3D" id="1.10.10.10">
    <property type="entry name" value="Winged helix-like DNA-binding domain superfamily/Winged helix DNA-binding domain"/>
    <property type="match status" value="1"/>
</dbReference>
<dbReference type="RefSeq" id="WP_150574564.1">
    <property type="nucleotide sequence ID" value="NZ_CABPSN010000001.1"/>
</dbReference>
<accession>A0A5E4SLS7</accession>
<evidence type="ECO:0000313" key="3">
    <source>
        <dbReference type="EMBL" id="VVD74839.1"/>
    </source>
</evidence>
<dbReference type="Pfam" id="PF04703">
    <property type="entry name" value="FaeA"/>
    <property type="match status" value="1"/>
</dbReference>
<dbReference type="OrthoDB" id="9114505at2"/>
<organism evidence="3 4">
    <name type="scientific">Pandoraea aquatica</name>
    <dbReference type="NCBI Taxonomy" id="2508290"/>
    <lineage>
        <taxon>Bacteria</taxon>
        <taxon>Pseudomonadati</taxon>
        <taxon>Pseudomonadota</taxon>
        <taxon>Betaproteobacteria</taxon>
        <taxon>Burkholderiales</taxon>
        <taxon>Burkholderiaceae</taxon>
        <taxon>Pandoraea</taxon>
    </lineage>
</organism>
<keyword evidence="1" id="KW-0805">Transcription regulation</keyword>
<dbReference type="GO" id="GO:0006355">
    <property type="term" value="P:regulation of DNA-templated transcription"/>
    <property type="evidence" value="ECO:0007669"/>
    <property type="project" value="InterPro"/>
</dbReference>
<evidence type="ECO:0000256" key="2">
    <source>
        <dbReference type="ARBA" id="ARBA00023163"/>
    </source>
</evidence>
<protein>
    <submittedName>
        <fullName evidence="3">Helix-turn-helix domain-containing protein</fullName>
    </submittedName>
</protein>
<gene>
    <name evidence="3" type="ORF">PAQ31011_00812</name>
</gene>
<evidence type="ECO:0000256" key="1">
    <source>
        <dbReference type="ARBA" id="ARBA00023015"/>
    </source>
</evidence>
<dbReference type="AlphaFoldDB" id="A0A5E4SLS7"/>
<keyword evidence="4" id="KW-1185">Reference proteome</keyword>
<reference evidence="3 4" key="1">
    <citation type="submission" date="2019-08" db="EMBL/GenBank/DDBJ databases">
        <authorList>
            <person name="Peeters C."/>
        </authorList>
    </citation>
    <scope>NUCLEOTIDE SEQUENCE [LARGE SCALE GENOMIC DNA]</scope>
    <source>
        <strain evidence="3 4">LMG 31011</strain>
    </source>
</reference>
<dbReference type="Proteomes" id="UP000366819">
    <property type="component" value="Unassembled WGS sequence"/>
</dbReference>
<sequence length="87" mass="9336">MSSHLQNQGWAVRLPALQKIVHQNLCHRAVLSTGESVASVRDIADACGMSDSSVRESIKALEAAGHVESTAIRRGVTRYVVKVGARP</sequence>
<name>A0A5E4SLS7_9BURK</name>
<evidence type="ECO:0000313" key="4">
    <source>
        <dbReference type="Proteomes" id="UP000366819"/>
    </source>
</evidence>
<dbReference type="InterPro" id="IPR036390">
    <property type="entry name" value="WH_DNA-bd_sf"/>
</dbReference>
<dbReference type="EMBL" id="CABPSN010000001">
    <property type="protein sequence ID" value="VVD74839.1"/>
    <property type="molecule type" value="Genomic_DNA"/>
</dbReference>
<dbReference type="SUPFAM" id="SSF46785">
    <property type="entry name" value="Winged helix' DNA-binding domain"/>
    <property type="match status" value="1"/>
</dbReference>